<accession>A0ABV9KHF4</accession>
<comment type="similarity">
    <text evidence="6 7">Belongs to the polyphosphate kinase 1 (PPK1) family.</text>
</comment>
<sequence length="724" mass="80559">MTNADFLASDFPAPEDLPDVDPKGPGRFYNRELSWLGFNWRVLEEAENPRVPLLERLRFVSISANNLDEFFTVRVAGLRELAIAGNTTPAADGLSPAEQLVLISEDARRLMQAQQRVILALFREMEEAGISVLTRDALDAADKAHLGDVFLSQVFPVLSPLAIDPAHPFPFIPNTGYCLALELERVRDGRNLQALLPVPAQIDRFVALPSAPGKNRFLALEEFLLLEIGQLFPGYRLKSHFEFRVLRDSDLEVEEEAEDLVRGFEVALKRRRRGEVVRMTHSAGAPEELLATVMRELRVERSEVIQVDGMLGVADLSKLVTDSRPDLLWPPFTPRVPERVMDFDGDMFAAIRQKDMLLHHPYETFDMVIRFLQQAARDPDVVAIKQTLYRTSKNSPIVEALCEAAEDGKSVTALVELKARFDEAANIRQSRRLERAGAHVVYGFIDLKTHAKISTVVRREGDSLVTYTHYGTGNYHPITARIYTDLSFFTCNAALGRDATKVFNYLSGYALPESLENLAISPITLKPRLLELIAAEIGHAQAGRPAVIWAKMNSLIDPEVIDALYAASQGGVKISLVVRGICGLRPGIKGLSENIRVKSIVGRFLEHSRIVCFGNGRELPSKRARVFISSADWMGRNLNRRVETLVEIENPTVKAQIVSQIMAANLADVAQSWVMSPDGKFTRSPVPEGAFAFSCHRFFMENPSLSGRGSAGAKDVPQLTHTED</sequence>
<dbReference type="NCBIfam" id="NF003918">
    <property type="entry name" value="PRK05443.1-2"/>
    <property type="match status" value="1"/>
</dbReference>
<dbReference type="Pfam" id="PF17941">
    <property type="entry name" value="PP_kinase_C_1"/>
    <property type="match status" value="1"/>
</dbReference>
<dbReference type="NCBIfam" id="NF003917">
    <property type="entry name" value="PRK05443.1-1"/>
    <property type="match status" value="1"/>
</dbReference>
<dbReference type="HAMAP" id="MF_00347">
    <property type="entry name" value="Polyphosphate_kinase"/>
    <property type="match status" value="1"/>
</dbReference>
<evidence type="ECO:0000256" key="5">
    <source>
        <dbReference type="ARBA" id="ARBA00022840"/>
    </source>
</evidence>
<evidence type="ECO:0000259" key="12">
    <source>
        <dbReference type="Pfam" id="PF17941"/>
    </source>
</evidence>
<dbReference type="InterPro" id="IPR003414">
    <property type="entry name" value="PP_kinase"/>
</dbReference>
<keyword evidence="5 6" id="KW-0067">ATP-binding</keyword>
<dbReference type="CDD" id="cd09165">
    <property type="entry name" value="PLDc_PaPPK1_C1_like"/>
    <property type="match status" value="1"/>
</dbReference>
<dbReference type="EMBL" id="JBHSGI010000009">
    <property type="protein sequence ID" value="MFC4669395.1"/>
    <property type="molecule type" value="Genomic_DNA"/>
</dbReference>
<keyword evidence="3 6" id="KW-0547">Nucleotide-binding</keyword>
<keyword evidence="14" id="KW-1185">Reference proteome</keyword>
<dbReference type="Pfam" id="PF13089">
    <property type="entry name" value="PP_kinase_N"/>
    <property type="match status" value="1"/>
</dbReference>
<dbReference type="InterPro" id="IPR036832">
    <property type="entry name" value="PPK_N_dom_sf"/>
</dbReference>
<evidence type="ECO:0000259" key="10">
    <source>
        <dbReference type="Pfam" id="PF13089"/>
    </source>
</evidence>
<dbReference type="Pfam" id="PF13090">
    <property type="entry name" value="PP_kinase_C"/>
    <property type="match status" value="1"/>
</dbReference>
<gene>
    <name evidence="6" type="primary">ppk</name>
    <name evidence="13" type="ORF">ACFO5X_12590</name>
</gene>
<evidence type="ECO:0000256" key="6">
    <source>
        <dbReference type="HAMAP-Rule" id="MF_00347"/>
    </source>
</evidence>
<reference evidence="14" key="1">
    <citation type="journal article" date="2019" name="Int. J. Syst. Evol. Microbiol.">
        <title>The Global Catalogue of Microorganisms (GCM) 10K type strain sequencing project: providing services to taxonomists for standard genome sequencing and annotation.</title>
        <authorList>
            <consortium name="The Broad Institute Genomics Platform"/>
            <consortium name="The Broad Institute Genome Sequencing Center for Infectious Disease"/>
            <person name="Wu L."/>
            <person name="Ma J."/>
        </authorList>
    </citation>
    <scope>NUCLEOTIDE SEQUENCE [LARGE SCALE GENOMIC DNA]</scope>
    <source>
        <strain evidence="14">CGMCC 4.7283</strain>
    </source>
</reference>
<feature type="domain" description="Polyphosphate kinase C-terminal" evidence="11">
    <location>
        <begin position="518"/>
        <end position="684"/>
    </location>
</feature>
<evidence type="ECO:0000256" key="4">
    <source>
        <dbReference type="ARBA" id="ARBA00022777"/>
    </source>
</evidence>
<feature type="active site" description="Phosphohistidine intermediate" evidence="6">
    <location>
        <position position="450"/>
    </location>
</feature>
<evidence type="ECO:0000313" key="14">
    <source>
        <dbReference type="Proteomes" id="UP001595973"/>
    </source>
</evidence>
<dbReference type="InterPro" id="IPR041108">
    <property type="entry name" value="PP_kinase_C_1"/>
</dbReference>
<keyword evidence="1 6" id="KW-0597">Phosphoprotein</keyword>
<comment type="cofactor">
    <cofactor evidence="6">
        <name>Mg(2+)</name>
        <dbReference type="ChEBI" id="CHEBI:18420"/>
    </cofactor>
</comment>
<feature type="binding site" evidence="6">
    <location>
        <position position="607"/>
    </location>
    <ligand>
        <name>ATP</name>
        <dbReference type="ChEBI" id="CHEBI:30616"/>
    </ligand>
</feature>
<dbReference type="InterPro" id="IPR025200">
    <property type="entry name" value="PPK_C_dom2"/>
</dbReference>
<evidence type="ECO:0000256" key="2">
    <source>
        <dbReference type="ARBA" id="ARBA00022679"/>
    </source>
</evidence>
<dbReference type="InterPro" id="IPR025198">
    <property type="entry name" value="PPK_N_dom"/>
</dbReference>
<dbReference type="NCBIfam" id="TIGR03705">
    <property type="entry name" value="poly_P_kin"/>
    <property type="match status" value="1"/>
</dbReference>
<protein>
    <recommendedName>
        <fullName evidence="6 7">Polyphosphate kinase</fullName>
        <ecNumber evidence="6 7">2.7.4.1</ecNumber>
    </recommendedName>
    <alternativeName>
        <fullName evidence="6">ATP-polyphosphate phosphotransferase</fullName>
    </alternativeName>
    <alternativeName>
        <fullName evidence="6">Polyphosphoric acid kinase</fullName>
    </alternativeName>
</protein>
<feature type="binding site" evidence="6">
    <location>
        <position position="420"/>
    </location>
    <ligand>
        <name>Mg(2+)</name>
        <dbReference type="ChEBI" id="CHEBI:18420"/>
    </ligand>
</feature>
<feature type="domain" description="Polyphosphate kinase middle" evidence="9">
    <location>
        <begin position="142"/>
        <end position="319"/>
    </location>
</feature>
<feature type="binding site" evidence="6">
    <location>
        <position position="390"/>
    </location>
    <ligand>
        <name>Mg(2+)</name>
        <dbReference type="ChEBI" id="CHEBI:18420"/>
    </ligand>
</feature>
<dbReference type="Gene3D" id="1.20.58.310">
    <property type="entry name" value="Polyphosphate kinase N-terminal domain"/>
    <property type="match status" value="1"/>
</dbReference>
<name>A0ABV9KHF4_9RHOB</name>
<dbReference type="SUPFAM" id="SSF140356">
    <property type="entry name" value="PPK N-terminal domain-like"/>
    <property type="match status" value="1"/>
</dbReference>
<comment type="PTM">
    <text evidence="6 7">An intermediate of this reaction is the autophosphorylated ppk in which a phosphate is covalently linked to a histidine residue through a N-P bond.</text>
</comment>
<dbReference type="CDD" id="cd09168">
    <property type="entry name" value="PLDc_PaPPK1_C2_like"/>
    <property type="match status" value="1"/>
</dbReference>
<proteinExistence type="inferred from homology"/>
<dbReference type="InterPro" id="IPR024953">
    <property type="entry name" value="PP_kinase_middle"/>
</dbReference>
<dbReference type="Pfam" id="PF02503">
    <property type="entry name" value="PP_kinase"/>
    <property type="match status" value="1"/>
</dbReference>
<comment type="caution">
    <text evidence="13">The sequence shown here is derived from an EMBL/GenBank/DDBJ whole genome shotgun (WGS) entry which is preliminary data.</text>
</comment>
<dbReference type="EC" id="2.7.4.1" evidence="6 7"/>
<evidence type="ECO:0000256" key="7">
    <source>
        <dbReference type="RuleBase" id="RU003800"/>
    </source>
</evidence>
<comment type="function">
    <text evidence="6 7">Catalyzes the reversible transfer of the terminal phosphate of ATP to form a long-chain polyphosphate (polyP).</text>
</comment>
<feature type="binding site" evidence="6">
    <location>
        <position position="66"/>
    </location>
    <ligand>
        <name>ATP</name>
        <dbReference type="ChEBI" id="CHEBI:30616"/>
    </ligand>
</feature>
<evidence type="ECO:0000256" key="8">
    <source>
        <dbReference type="SAM" id="MobiDB-lite"/>
    </source>
</evidence>
<keyword evidence="6" id="KW-0479">Metal-binding</keyword>
<dbReference type="NCBIfam" id="NF003919">
    <property type="entry name" value="PRK05443.1-4"/>
    <property type="match status" value="1"/>
</dbReference>
<dbReference type="PANTHER" id="PTHR30218">
    <property type="entry name" value="POLYPHOSPHATE KINASE"/>
    <property type="match status" value="1"/>
</dbReference>
<evidence type="ECO:0000259" key="11">
    <source>
        <dbReference type="Pfam" id="PF13090"/>
    </source>
</evidence>
<dbReference type="SUPFAM" id="SSF143724">
    <property type="entry name" value="PHP14-like"/>
    <property type="match status" value="1"/>
</dbReference>
<evidence type="ECO:0000256" key="1">
    <source>
        <dbReference type="ARBA" id="ARBA00022553"/>
    </source>
</evidence>
<feature type="region of interest" description="Disordered" evidence="8">
    <location>
        <begin position="1"/>
        <end position="23"/>
    </location>
</feature>
<feature type="domain" description="Polyphosphate kinase C-terminal" evidence="12">
    <location>
        <begin position="346"/>
        <end position="510"/>
    </location>
</feature>
<dbReference type="PANTHER" id="PTHR30218:SF0">
    <property type="entry name" value="POLYPHOSPHATE KINASE"/>
    <property type="match status" value="1"/>
</dbReference>
<evidence type="ECO:0000259" key="9">
    <source>
        <dbReference type="Pfam" id="PF02503"/>
    </source>
</evidence>
<dbReference type="NCBIfam" id="NF003921">
    <property type="entry name" value="PRK05443.2-2"/>
    <property type="match status" value="1"/>
</dbReference>
<dbReference type="Gene3D" id="3.30.870.10">
    <property type="entry name" value="Endonuclease Chain A"/>
    <property type="match status" value="2"/>
</dbReference>
<keyword evidence="4 6" id="KW-0418">Kinase</keyword>
<keyword evidence="2 6" id="KW-0808">Transferase</keyword>
<evidence type="ECO:0000313" key="13">
    <source>
        <dbReference type="EMBL" id="MFC4669395.1"/>
    </source>
</evidence>
<dbReference type="InterPro" id="IPR036830">
    <property type="entry name" value="PP_kinase_middle_dom_sf"/>
</dbReference>
<dbReference type="RefSeq" id="WP_380717814.1">
    <property type="nucleotide sequence ID" value="NZ_JBHSGI010000009.1"/>
</dbReference>
<comment type="catalytic activity">
    <reaction evidence="6 7">
        <text>[phosphate](n) + ATP = [phosphate](n+1) + ADP</text>
        <dbReference type="Rhea" id="RHEA:19573"/>
        <dbReference type="Rhea" id="RHEA-COMP:9859"/>
        <dbReference type="Rhea" id="RHEA-COMP:14280"/>
        <dbReference type="ChEBI" id="CHEBI:16838"/>
        <dbReference type="ChEBI" id="CHEBI:30616"/>
        <dbReference type="ChEBI" id="CHEBI:456216"/>
        <dbReference type="EC" id="2.7.4.1"/>
    </reaction>
</comment>
<dbReference type="GO" id="GO:0008976">
    <property type="term" value="F:polyphosphate kinase activity"/>
    <property type="evidence" value="ECO:0007669"/>
    <property type="project" value="UniProtKB-EC"/>
</dbReference>
<feature type="domain" description="Polyphosphate kinase N-terminal" evidence="10">
    <location>
        <begin position="28"/>
        <end position="132"/>
    </location>
</feature>
<organism evidence="13 14">
    <name type="scientific">Seohaeicola nanhaiensis</name>
    <dbReference type="NCBI Taxonomy" id="1387282"/>
    <lineage>
        <taxon>Bacteria</taxon>
        <taxon>Pseudomonadati</taxon>
        <taxon>Pseudomonadota</taxon>
        <taxon>Alphaproteobacteria</taxon>
        <taxon>Rhodobacterales</taxon>
        <taxon>Roseobacteraceae</taxon>
        <taxon>Seohaeicola</taxon>
    </lineage>
</organism>
<dbReference type="Proteomes" id="UP001595973">
    <property type="component" value="Unassembled WGS sequence"/>
</dbReference>
<keyword evidence="6" id="KW-0460">Magnesium</keyword>
<feature type="binding site" evidence="6">
    <location>
        <position position="579"/>
    </location>
    <ligand>
        <name>ATP</name>
        <dbReference type="ChEBI" id="CHEBI:30616"/>
    </ligand>
</feature>
<evidence type="ECO:0000256" key="3">
    <source>
        <dbReference type="ARBA" id="ARBA00022741"/>
    </source>
</evidence>
<dbReference type="Gene3D" id="3.30.1840.10">
    <property type="entry name" value="Polyphosphate kinase middle domain"/>
    <property type="match status" value="1"/>
</dbReference>
<dbReference type="SUPFAM" id="SSF56024">
    <property type="entry name" value="Phospholipase D/nuclease"/>
    <property type="match status" value="2"/>
</dbReference>
<feature type="binding site" evidence="6">
    <location>
        <position position="483"/>
    </location>
    <ligand>
        <name>ATP</name>
        <dbReference type="ChEBI" id="CHEBI:30616"/>
    </ligand>
</feature>
<dbReference type="PIRSF" id="PIRSF015589">
    <property type="entry name" value="PP_kinase"/>
    <property type="match status" value="1"/>
</dbReference>